<evidence type="ECO:0000259" key="3">
    <source>
        <dbReference type="Pfam" id="PF03372"/>
    </source>
</evidence>
<dbReference type="SUPFAM" id="SSF56219">
    <property type="entry name" value="DNase I-like"/>
    <property type="match status" value="1"/>
</dbReference>
<accession>A0ABW7C1B5</accession>
<evidence type="ECO:0000256" key="1">
    <source>
        <dbReference type="ARBA" id="ARBA00022729"/>
    </source>
</evidence>
<keyword evidence="5" id="KW-1185">Reference proteome</keyword>
<proteinExistence type="predicted"/>
<dbReference type="InterPro" id="IPR013517">
    <property type="entry name" value="FG-GAP"/>
</dbReference>
<feature type="chain" id="PRO_5046913464" evidence="2">
    <location>
        <begin position="27"/>
        <end position="609"/>
    </location>
</feature>
<evidence type="ECO:0000313" key="5">
    <source>
        <dbReference type="Proteomes" id="UP001604282"/>
    </source>
</evidence>
<protein>
    <submittedName>
        <fullName evidence="4">FG-GAP-like repeat-containing protein</fullName>
    </submittedName>
</protein>
<sequence length="609" mass="64428">MLRRGIRVLAALLAAAALTAVIPAHAQAAAGDPVPVKRQLTVLTWNICGETLVLRGRTGYCPHRADVKGKALKVAELARKYQADVIMLQEVCGYEGDIDATPRPHATPVPNLFPGANSKSHMAFLEEDLKKDLQEDPENEWTVRHAVGSRADGESYCRNSTLEGYGEIGGSIGVLLAVKGTMHDVRTIETTTGTSLERSIPALCGRLVGWPDQLCTTHLIAGNNTVQRAQTAEIKKQLGTSWTQGTLIGGDFNGDLGDPDLTDVQEELDACETNTFTHQTWAADNTTPQTWNMDHLFASKLSAGTRWTSCLADHEAMDKTKNLAGTEPDGWSDHAPVVATLRQTPVPGDMTGDGKPDLVAVDKDGKLRLYPGTGTGALAAPLTIGNSGWTGASLAHRGDWNGDGTEDLLARVGNELRVYPNQGDGTLTRWTTLHLPLPATAQVAAVGDLDLDGAPDAVVSYDDRLYRYDGIRGTSPSVAPPVKIGSEGWADQDITGLGDADHDGRPDLLTRQHDGPDVGKLWLRPGLADGTFAAPTQYGYGYTAGSRPLLSAAADADGDGVADLWATTGDGTGRLLYYQGSTDAAGNPTDGPSTEVGTGGWNTVITALG</sequence>
<dbReference type="EMBL" id="JBICZW010000031">
    <property type="protein sequence ID" value="MFG3193558.1"/>
    <property type="molecule type" value="Genomic_DNA"/>
</dbReference>
<comment type="caution">
    <text evidence="4">The sequence shown here is derived from an EMBL/GenBank/DDBJ whole genome shotgun (WGS) entry which is preliminary data.</text>
</comment>
<dbReference type="PANTHER" id="PTHR46580:SF4">
    <property type="entry name" value="ATP_GTP-BINDING PROTEIN"/>
    <property type="match status" value="1"/>
</dbReference>
<feature type="signal peptide" evidence="2">
    <location>
        <begin position="1"/>
        <end position="26"/>
    </location>
</feature>
<reference evidence="4 5" key="1">
    <citation type="submission" date="2024-10" db="EMBL/GenBank/DDBJ databases">
        <title>The Natural Products Discovery Center: Release of the First 8490 Sequenced Strains for Exploring Actinobacteria Biosynthetic Diversity.</title>
        <authorList>
            <person name="Kalkreuter E."/>
            <person name="Kautsar S.A."/>
            <person name="Yang D."/>
            <person name="Bader C.D."/>
            <person name="Teijaro C.N."/>
            <person name="Fluegel L."/>
            <person name="Davis C.M."/>
            <person name="Simpson J.R."/>
            <person name="Lauterbach L."/>
            <person name="Steele A.D."/>
            <person name="Gui C."/>
            <person name="Meng S."/>
            <person name="Li G."/>
            <person name="Viehrig K."/>
            <person name="Ye F."/>
            <person name="Su P."/>
            <person name="Kiefer A.F."/>
            <person name="Nichols A."/>
            <person name="Cepeda A.J."/>
            <person name="Yan W."/>
            <person name="Fan B."/>
            <person name="Jiang Y."/>
            <person name="Adhikari A."/>
            <person name="Zheng C.-J."/>
            <person name="Schuster L."/>
            <person name="Cowan T.M."/>
            <person name="Smanski M.J."/>
            <person name="Chevrette M.G."/>
            <person name="De Carvalho L.P.S."/>
            <person name="Shen B."/>
        </authorList>
    </citation>
    <scope>NUCLEOTIDE SEQUENCE [LARGE SCALE GENOMIC DNA]</scope>
    <source>
        <strain evidence="4 5">NPDC048229</strain>
    </source>
</reference>
<dbReference type="SUPFAM" id="SSF69318">
    <property type="entry name" value="Integrin alpha N-terminal domain"/>
    <property type="match status" value="1"/>
</dbReference>
<gene>
    <name evidence="4" type="ORF">ACGFYS_32040</name>
</gene>
<feature type="domain" description="Endonuclease/exonuclease/phosphatase" evidence="3">
    <location>
        <begin position="43"/>
        <end position="334"/>
    </location>
</feature>
<dbReference type="InterPro" id="IPR036691">
    <property type="entry name" value="Endo/exonu/phosph_ase_sf"/>
</dbReference>
<dbReference type="Gene3D" id="2.130.10.130">
    <property type="entry name" value="Integrin alpha, N-terminal"/>
    <property type="match status" value="1"/>
</dbReference>
<keyword evidence="1 2" id="KW-0732">Signal</keyword>
<dbReference type="Proteomes" id="UP001604282">
    <property type="component" value="Unassembled WGS sequence"/>
</dbReference>
<dbReference type="Pfam" id="PF13517">
    <property type="entry name" value="FG-GAP_3"/>
    <property type="match status" value="2"/>
</dbReference>
<dbReference type="InterPro" id="IPR005135">
    <property type="entry name" value="Endo/exonuclease/phosphatase"/>
</dbReference>
<dbReference type="Gene3D" id="3.60.10.10">
    <property type="entry name" value="Endonuclease/exonuclease/phosphatase"/>
    <property type="match status" value="1"/>
</dbReference>
<organism evidence="4 5">
    <name type="scientific">Streptomyces omiyaensis</name>
    <dbReference type="NCBI Taxonomy" id="68247"/>
    <lineage>
        <taxon>Bacteria</taxon>
        <taxon>Bacillati</taxon>
        <taxon>Actinomycetota</taxon>
        <taxon>Actinomycetes</taxon>
        <taxon>Kitasatosporales</taxon>
        <taxon>Streptomycetaceae</taxon>
        <taxon>Streptomyces</taxon>
    </lineage>
</organism>
<dbReference type="InterPro" id="IPR028994">
    <property type="entry name" value="Integrin_alpha_N"/>
</dbReference>
<name>A0ABW7C1B5_9ACTN</name>
<dbReference type="RefSeq" id="WP_392884743.1">
    <property type="nucleotide sequence ID" value="NZ_JBICZW010000031.1"/>
</dbReference>
<evidence type="ECO:0000256" key="2">
    <source>
        <dbReference type="SAM" id="SignalP"/>
    </source>
</evidence>
<dbReference type="PANTHER" id="PTHR46580">
    <property type="entry name" value="SENSOR KINASE-RELATED"/>
    <property type="match status" value="1"/>
</dbReference>
<evidence type="ECO:0000313" key="4">
    <source>
        <dbReference type="EMBL" id="MFG3193558.1"/>
    </source>
</evidence>
<dbReference type="Pfam" id="PF03372">
    <property type="entry name" value="Exo_endo_phos"/>
    <property type="match status" value="1"/>
</dbReference>